<dbReference type="FunFam" id="3.30.70.330:FF:000001">
    <property type="entry name" value="50S ribosomal protein L23"/>
    <property type="match status" value="1"/>
</dbReference>
<dbReference type="GO" id="GO:0019843">
    <property type="term" value="F:rRNA binding"/>
    <property type="evidence" value="ECO:0007669"/>
    <property type="project" value="UniProtKB-UniRule"/>
</dbReference>
<evidence type="ECO:0000256" key="3">
    <source>
        <dbReference type="ARBA" id="ARBA00022884"/>
    </source>
</evidence>
<dbReference type="Proteomes" id="UP000178721">
    <property type="component" value="Unassembled WGS sequence"/>
</dbReference>
<dbReference type="NCBIfam" id="NF004363">
    <property type="entry name" value="PRK05738.2-4"/>
    <property type="match status" value="1"/>
</dbReference>
<evidence type="ECO:0000313" key="7">
    <source>
        <dbReference type="EMBL" id="OGZ19771.1"/>
    </source>
</evidence>
<dbReference type="InterPro" id="IPR012678">
    <property type="entry name" value="Ribosomal_uL23/eL15/eS24_sf"/>
</dbReference>
<dbReference type="AlphaFoldDB" id="A0A1G2E3F0"/>
<dbReference type="Gene3D" id="3.30.70.330">
    <property type="match status" value="1"/>
</dbReference>
<dbReference type="HAMAP" id="MF_01369_B">
    <property type="entry name" value="Ribosomal_uL23_B"/>
    <property type="match status" value="1"/>
</dbReference>
<comment type="function">
    <text evidence="6">One of the early assembly proteins it binds 23S rRNA. One of the proteins that surrounds the polypeptide exit tunnel on the outside of the ribosome. Forms the main docking site for trigger factor binding to the ribosome.</text>
</comment>
<evidence type="ECO:0000256" key="5">
    <source>
        <dbReference type="ARBA" id="ARBA00023274"/>
    </source>
</evidence>
<keyword evidence="3 6" id="KW-0694">RNA-binding</keyword>
<evidence type="ECO:0000256" key="4">
    <source>
        <dbReference type="ARBA" id="ARBA00022980"/>
    </source>
</evidence>
<dbReference type="SUPFAM" id="SSF54189">
    <property type="entry name" value="Ribosomal proteins S24e, L23 and L15e"/>
    <property type="match status" value="1"/>
</dbReference>
<organism evidence="7 8">
    <name type="scientific">Candidatus Nealsonbacteria bacterium RIFCSPHIGHO2_01_FULL_43_31</name>
    <dbReference type="NCBI Taxonomy" id="1801665"/>
    <lineage>
        <taxon>Bacteria</taxon>
        <taxon>Candidatus Nealsoniibacteriota</taxon>
    </lineage>
</organism>
<dbReference type="InterPro" id="IPR012677">
    <property type="entry name" value="Nucleotide-bd_a/b_plait_sf"/>
</dbReference>
<comment type="subunit">
    <text evidence="6">Part of the 50S ribosomal subunit. Contacts protein L29, and trigger factor when it is bound to the ribosome.</text>
</comment>
<name>A0A1G2E3F0_9BACT</name>
<accession>A0A1G2E3F0</accession>
<dbReference type="GO" id="GO:0003735">
    <property type="term" value="F:structural constituent of ribosome"/>
    <property type="evidence" value="ECO:0007669"/>
    <property type="project" value="InterPro"/>
</dbReference>
<evidence type="ECO:0000256" key="6">
    <source>
        <dbReference type="HAMAP-Rule" id="MF_01369"/>
    </source>
</evidence>
<keyword evidence="4 6" id="KW-0689">Ribosomal protein</keyword>
<dbReference type="PANTHER" id="PTHR11620">
    <property type="entry name" value="60S RIBOSOMAL PROTEIN L23A"/>
    <property type="match status" value="1"/>
</dbReference>
<dbReference type="GO" id="GO:1990904">
    <property type="term" value="C:ribonucleoprotein complex"/>
    <property type="evidence" value="ECO:0007669"/>
    <property type="project" value="UniProtKB-KW"/>
</dbReference>
<evidence type="ECO:0000256" key="2">
    <source>
        <dbReference type="ARBA" id="ARBA00022730"/>
    </source>
</evidence>
<comment type="caution">
    <text evidence="7">The sequence shown here is derived from an EMBL/GenBank/DDBJ whole genome shotgun (WGS) entry which is preliminary data.</text>
</comment>
<protein>
    <recommendedName>
        <fullName evidence="6">Large ribosomal subunit protein uL23</fullName>
    </recommendedName>
</protein>
<dbReference type="GO" id="GO:0006412">
    <property type="term" value="P:translation"/>
    <property type="evidence" value="ECO:0007669"/>
    <property type="project" value="UniProtKB-UniRule"/>
</dbReference>
<keyword evidence="2 6" id="KW-0699">rRNA-binding</keyword>
<dbReference type="EMBL" id="MHMA01000037">
    <property type="protein sequence ID" value="OGZ19771.1"/>
    <property type="molecule type" value="Genomic_DNA"/>
</dbReference>
<keyword evidence="5 6" id="KW-0687">Ribonucleoprotein</keyword>
<dbReference type="InterPro" id="IPR013025">
    <property type="entry name" value="Ribosomal_uL23-like"/>
</dbReference>
<dbReference type="GO" id="GO:0005840">
    <property type="term" value="C:ribosome"/>
    <property type="evidence" value="ECO:0007669"/>
    <property type="project" value="UniProtKB-KW"/>
</dbReference>
<proteinExistence type="inferred from homology"/>
<comment type="similarity">
    <text evidence="1 6">Belongs to the universal ribosomal protein uL23 family.</text>
</comment>
<dbReference type="Pfam" id="PF00276">
    <property type="entry name" value="Ribosomal_L23"/>
    <property type="match status" value="1"/>
</dbReference>
<gene>
    <name evidence="6" type="primary">rplW</name>
    <name evidence="7" type="ORF">A2654_02855</name>
</gene>
<evidence type="ECO:0000256" key="1">
    <source>
        <dbReference type="ARBA" id="ARBA00006700"/>
    </source>
</evidence>
<evidence type="ECO:0000313" key="8">
    <source>
        <dbReference type="Proteomes" id="UP000178721"/>
    </source>
</evidence>
<sequence>MPLKSKKDSEVAFRILKWPHVTEKATNFAKVGQYVFNVYERANKSEIKKAVEDVYGVKVVSIKIIKIPPKRRRLGRIEGWRKAYKKAIVRLGRGQQIEILPR</sequence>
<reference evidence="7 8" key="1">
    <citation type="journal article" date="2016" name="Nat. Commun.">
        <title>Thousands of microbial genomes shed light on interconnected biogeochemical processes in an aquifer system.</title>
        <authorList>
            <person name="Anantharaman K."/>
            <person name="Brown C.T."/>
            <person name="Hug L.A."/>
            <person name="Sharon I."/>
            <person name="Castelle C.J."/>
            <person name="Probst A.J."/>
            <person name="Thomas B.C."/>
            <person name="Singh A."/>
            <person name="Wilkins M.J."/>
            <person name="Karaoz U."/>
            <person name="Brodie E.L."/>
            <person name="Williams K.H."/>
            <person name="Hubbard S.S."/>
            <person name="Banfield J.F."/>
        </authorList>
    </citation>
    <scope>NUCLEOTIDE SEQUENCE [LARGE SCALE GENOMIC DNA]</scope>
</reference>